<dbReference type="PANTHER" id="PTHR34654:SF1">
    <property type="entry name" value="RNA-BINDING PROTEIN KHPA"/>
    <property type="match status" value="1"/>
</dbReference>
<gene>
    <name evidence="4" type="ORF">KC640_01855</name>
</gene>
<evidence type="ECO:0000256" key="3">
    <source>
        <dbReference type="PROSITE-ProRule" id="PRU00117"/>
    </source>
</evidence>
<evidence type="ECO:0000313" key="5">
    <source>
        <dbReference type="Proteomes" id="UP000760819"/>
    </source>
</evidence>
<dbReference type="AlphaFoldDB" id="A0A955I9F8"/>
<organism evidence="4 5">
    <name type="scientific">Candidatus Dojkabacteria bacterium</name>
    <dbReference type="NCBI Taxonomy" id="2099670"/>
    <lineage>
        <taxon>Bacteria</taxon>
        <taxon>Candidatus Dojkabacteria</taxon>
    </lineage>
</organism>
<keyword evidence="1" id="KW-0963">Cytoplasm</keyword>
<evidence type="ECO:0000256" key="2">
    <source>
        <dbReference type="ARBA" id="ARBA00022884"/>
    </source>
</evidence>
<dbReference type="InterPro" id="IPR020627">
    <property type="entry name" value="KhpA"/>
</dbReference>
<dbReference type="PROSITE" id="PS50084">
    <property type="entry name" value="KH_TYPE_1"/>
    <property type="match status" value="1"/>
</dbReference>
<dbReference type="InterPro" id="IPR009019">
    <property type="entry name" value="KH_sf_prok-type"/>
</dbReference>
<dbReference type="SUPFAM" id="SSF54814">
    <property type="entry name" value="Prokaryotic type KH domain (KH-domain type II)"/>
    <property type="match status" value="1"/>
</dbReference>
<dbReference type="Gene3D" id="3.30.300.20">
    <property type="match status" value="1"/>
</dbReference>
<dbReference type="InterPro" id="IPR015946">
    <property type="entry name" value="KH_dom-like_a/b"/>
</dbReference>
<comment type="caution">
    <text evidence="4">The sequence shown here is derived from an EMBL/GenBank/DDBJ whole genome shotgun (WGS) entry which is preliminary data.</text>
</comment>
<reference evidence="4" key="1">
    <citation type="submission" date="2020-04" db="EMBL/GenBank/DDBJ databases">
        <authorList>
            <person name="Zhang T."/>
        </authorList>
    </citation>
    <scope>NUCLEOTIDE SEQUENCE</scope>
    <source>
        <strain evidence="4">HKST-UBA12</strain>
    </source>
</reference>
<reference evidence="4" key="2">
    <citation type="journal article" date="2021" name="Microbiome">
        <title>Successional dynamics and alternative stable states in a saline activated sludge microbial community over 9 years.</title>
        <authorList>
            <person name="Wang Y."/>
            <person name="Ye J."/>
            <person name="Ju F."/>
            <person name="Liu L."/>
            <person name="Boyd J.A."/>
            <person name="Deng Y."/>
            <person name="Parks D.H."/>
            <person name="Jiang X."/>
            <person name="Yin X."/>
            <person name="Woodcroft B.J."/>
            <person name="Tyson G.W."/>
            <person name="Hugenholtz P."/>
            <person name="Polz M.F."/>
            <person name="Zhang T."/>
        </authorList>
    </citation>
    <scope>NUCLEOTIDE SEQUENCE</scope>
    <source>
        <strain evidence="4">HKST-UBA12</strain>
    </source>
</reference>
<dbReference type="EMBL" id="JAGQLI010000094">
    <property type="protein sequence ID" value="MCA9379148.1"/>
    <property type="molecule type" value="Genomic_DNA"/>
</dbReference>
<protein>
    <submittedName>
        <fullName evidence="4">KH domain-containing protein</fullName>
    </submittedName>
</protein>
<accession>A0A955I9F8</accession>
<dbReference type="Pfam" id="PF13083">
    <property type="entry name" value="KH_KhpA-B"/>
    <property type="match status" value="1"/>
</dbReference>
<dbReference type="PANTHER" id="PTHR34654">
    <property type="entry name" value="UPF0109 PROTEIN SCO5592"/>
    <property type="match status" value="1"/>
</dbReference>
<keyword evidence="2 3" id="KW-0694">RNA-binding</keyword>
<evidence type="ECO:0000313" key="4">
    <source>
        <dbReference type="EMBL" id="MCA9379148.1"/>
    </source>
</evidence>
<sequence length="76" mass="8490">MQTVIEYILKNALPEGTDFSVVESQDEMGKVFTLNIPDDLRGQIIGKGGRNIKAIRDVVSIIARRNGERVYLKIAD</sequence>
<evidence type="ECO:0000256" key="1">
    <source>
        <dbReference type="ARBA" id="ARBA00022490"/>
    </source>
</evidence>
<name>A0A955I9F8_9BACT</name>
<dbReference type="Proteomes" id="UP000760819">
    <property type="component" value="Unassembled WGS sequence"/>
</dbReference>
<dbReference type="GO" id="GO:0003723">
    <property type="term" value="F:RNA binding"/>
    <property type="evidence" value="ECO:0007669"/>
    <property type="project" value="UniProtKB-UniRule"/>
</dbReference>
<proteinExistence type="predicted"/>